<dbReference type="GO" id="GO:0006397">
    <property type="term" value="P:mRNA processing"/>
    <property type="evidence" value="ECO:0007669"/>
    <property type="project" value="UniProtKB-KW"/>
</dbReference>
<evidence type="ECO:0000256" key="8">
    <source>
        <dbReference type="ARBA" id="ARBA00023187"/>
    </source>
</evidence>
<protein>
    <recommendedName>
        <fullName evidence="16">Branchpoint-bridging protein</fullName>
    </recommendedName>
</protein>
<keyword evidence="9" id="KW-0539">Nucleus</keyword>
<comment type="subcellular location">
    <subcellularLocation>
        <location evidence="1">Nucleus</location>
    </subcellularLocation>
</comment>
<dbReference type="PROSITE" id="PS50084">
    <property type="entry name" value="KH_TYPE_1"/>
    <property type="match status" value="1"/>
</dbReference>
<dbReference type="InterPro" id="IPR045071">
    <property type="entry name" value="BBP-like"/>
</dbReference>
<evidence type="ECO:0000256" key="11">
    <source>
        <dbReference type="SAM" id="MobiDB-lite"/>
    </source>
</evidence>
<keyword evidence="7 10" id="KW-0694">RNA-binding</keyword>
<proteinExistence type="inferred from homology"/>
<dbReference type="InterPro" id="IPR004087">
    <property type="entry name" value="KH_dom"/>
</dbReference>
<evidence type="ECO:0000256" key="6">
    <source>
        <dbReference type="ARBA" id="ARBA00022833"/>
    </source>
</evidence>
<dbReference type="InterPro" id="IPR055256">
    <property type="entry name" value="KH_1_KHDC4/BBP-like"/>
</dbReference>
<dbReference type="GO" id="GO:0048024">
    <property type="term" value="P:regulation of mRNA splicing, via spliceosome"/>
    <property type="evidence" value="ECO:0007669"/>
    <property type="project" value="TreeGrafter"/>
</dbReference>
<evidence type="ECO:0000256" key="2">
    <source>
        <dbReference type="ARBA" id="ARBA00010382"/>
    </source>
</evidence>
<evidence type="ECO:0000259" key="13">
    <source>
        <dbReference type="SMART" id="SM00343"/>
    </source>
</evidence>
<dbReference type="Proteomes" id="UP000886520">
    <property type="component" value="Chromosome 12"/>
</dbReference>
<dbReference type="InterPro" id="IPR047086">
    <property type="entry name" value="SF1-HH_sf"/>
</dbReference>
<feature type="domain" description="CCHC-type" evidence="13">
    <location>
        <begin position="391"/>
        <end position="407"/>
    </location>
</feature>
<dbReference type="Pfam" id="PF16275">
    <property type="entry name" value="SF1-HH"/>
    <property type="match status" value="1"/>
</dbReference>
<accession>A0A9D4ZFN1</accession>
<dbReference type="InterPro" id="IPR032570">
    <property type="entry name" value="SF1-HH"/>
</dbReference>
<evidence type="ECO:0000313" key="14">
    <source>
        <dbReference type="EMBL" id="KAI5072292.1"/>
    </source>
</evidence>
<keyword evidence="15" id="KW-1185">Reference proteome</keyword>
<feature type="region of interest" description="Disordered" evidence="11">
    <location>
        <begin position="734"/>
        <end position="766"/>
    </location>
</feature>
<keyword evidence="6" id="KW-0862">Zinc</keyword>
<feature type="domain" description="CCHC-type" evidence="13">
    <location>
        <begin position="364"/>
        <end position="380"/>
    </location>
</feature>
<dbReference type="PANTHER" id="PTHR11208:SF148">
    <property type="entry name" value="CCHC-TYPE DOMAIN-CONTAINING PROTEIN"/>
    <property type="match status" value="1"/>
</dbReference>
<dbReference type="GO" id="GO:0003729">
    <property type="term" value="F:mRNA binding"/>
    <property type="evidence" value="ECO:0007669"/>
    <property type="project" value="TreeGrafter"/>
</dbReference>
<dbReference type="InterPro" id="IPR001878">
    <property type="entry name" value="Znf_CCHC"/>
</dbReference>
<evidence type="ECO:0000256" key="10">
    <source>
        <dbReference type="PROSITE-ProRule" id="PRU00117"/>
    </source>
</evidence>
<dbReference type="Pfam" id="PF22675">
    <property type="entry name" value="KH-I_KHDC4-BBP"/>
    <property type="match status" value="1"/>
</dbReference>
<feature type="domain" description="K Homology" evidence="12">
    <location>
        <begin position="240"/>
        <end position="334"/>
    </location>
</feature>
<dbReference type="EMBL" id="JABFUD020000012">
    <property type="protein sequence ID" value="KAI5072292.1"/>
    <property type="molecule type" value="Genomic_DNA"/>
</dbReference>
<keyword evidence="4" id="KW-0479">Metal-binding</keyword>
<dbReference type="Gene3D" id="3.30.1370.10">
    <property type="entry name" value="K Homology domain, type 1"/>
    <property type="match status" value="1"/>
</dbReference>
<dbReference type="SUPFAM" id="SSF54791">
    <property type="entry name" value="Eukaryotic type KH-domain (KH-domain type I)"/>
    <property type="match status" value="1"/>
</dbReference>
<sequence>MLCACARSLSIGEAPSRFAAGGPSSAGKLYQTTSVAPPSEANLALTVEGDLAFAKNKPSEELRAKQELFGENRPKQSPMATTGNATAVAESPRVSKMVKSGLNFVIPKNKLLGAMVPVNRSATKWEPLEPKKEELKPPARKTKWGPDLTQDAVVKKGRALALQTRAEQLAAQLESGNLDIDSNEETRSPSPPPLYDTLGHRMNTREGRKREQLDLERREAIGECMKLNSQYKPPSGYKPVAKEAKLYIPAKEHPGYNFIGLILGPRGNTQKRMEAESGAKITIRGKGAVKEGKIQSIRNGKDTDGASEELHVHISSDSFEKVDAAVALIEPLLTPVDEDRNMHKMKQLRELAEMNGTLNDFTKVCSLCGEAGHTEWHCPKEKLQNFQANVLCNICGDGGHPSIDCPRKNSGQGATFDKEYMNFLEELGTGLEGGGTSEMGDQSSGPNVSQPMLLTSLGAQPIPSRWMAPLVGADPSGISTPRGPPIGASDGGAFLRFPAPLMSQGMKAFNPFVARFFQPSVPIRGHPFPGGPMPMMVNMLPAFRGQSPGPAGLASPAIAVAPLSTNSTMPVQTQEFRSAGETLNVNAGLPTGSQSVSNAQDGGTNAVALATSSVAPSFAIPSTSNTNSQFTLGPPLNVSTGATLGQIFPSTSASNLLPLESGHRILAPASVCAVSPSPAVIPPIRPVIPSIRPALPGPLVQQGSSGLGQALPHGIPSTGGTGNLVPVHANNSFPRPSQPLPGAETFWPRPPQQVASSFDRPPPPSAIPLMPQPLASSNNQPLQPPIRGSSPALMAGPMQGHSIIRAPPNSNMPPMSSSFIALPPQNQFAMTPNNQLMMSQPSSHPGLRPGFPQLLGSQMRPVNPGNVILSGGMSASIQQIPQQSIFRLPQEFPRTSELQNTQFTQQSNSFPHRAEFPPLRPPMGAQTRPDFRSPGVQHQQGILVSPPSILGSPAFSRPPLLGPPQEAFNRAFNPNILSPRNPAPNFPGGVGAINATWDPNRNRPDMQQINGRPAMAGMRGWNPEAQMRPQVLHASRPQMQEVDPEYEKLMASVGVL</sequence>
<evidence type="ECO:0000256" key="3">
    <source>
        <dbReference type="ARBA" id="ARBA00022664"/>
    </source>
</evidence>
<keyword evidence="8" id="KW-0508">mRNA splicing</keyword>
<name>A0A9D4ZFN1_ADICA</name>
<dbReference type="GO" id="GO:0005634">
    <property type="term" value="C:nucleus"/>
    <property type="evidence" value="ECO:0007669"/>
    <property type="project" value="UniProtKB-SubCell"/>
</dbReference>
<evidence type="ECO:0000256" key="4">
    <source>
        <dbReference type="ARBA" id="ARBA00022723"/>
    </source>
</evidence>
<dbReference type="CDD" id="cd02395">
    <property type="entry name" value="KH-I_BBP"/>
    <property type="match status" value="1"/>
</dbReference>
<dbReference type="SMART" id="SM00322">
    <property type="entry name" value="KH"/>
    <property type="match status" value="1"/>
</dbReference>
<comment type="caution">
    <text evidence="14">The sequence shown here is derived from an EMBL/GenBank/DDBJ whole genome shotgun (WGS) entry which is preliminary data.</text>
</comment>
<organism evidence="14 15">
    <name type="scientific">Adiantum capillus-veneris</name>
    <name type="common">Maidenhair fern</name>
    <dbReference type="NCBI Taxonomy" id="13818"/>
    <lineage>
        <taxon>Eukaryota</taxon>
        <taxon>Viridiplantae</taxon>
        <taxon>Streptophyta</taxon>
        <taxon>Embryophyta</taxon>
        <taxon>Tracheophyta</taxon>
        <taxon>Polypodiopsida</taxon>
        <taxon>Polypodiidae</taxon>
        <taxon>Polypodiales</taxon>
        <taxon>Pteridineae</taxon>
        <taxon>Pteridaceae</taxon>
        <taxon>Vittarioideae</taxon>
        <taxon>Adiantum</taxon>
    </lineage>
</organism>
<evidence type="ECO:0000256" key="9">
    <source>
        <dbReference type="ARBA" id="ARBA00023242"/>
    </source>
</evidence>
<reference evidence="14" key="1">
    <citation type="submission" date="2021-01" db="EMBL/GenBank/DDBJ databases">
        <title>Adiantum capillus-veneris genome.</title>
        <authorList>
            <person name="Fang Y."/>
            <person name="Liao Q."/>
        </authorList>
    </citation>
    <scope>NUCLEOTIDE SEQUENCE</scope>
    <source>
        <strain evidence="14">H3</strain>
        <tissue evidence="14">Leaf</tissue>
    </source>
</reference>
<evidence type="ECO:0000256" key="1">
    <source>
        <dbReference type="ARBA" id="ARBA00004123"/>
    </source>
</evidence>
<comment type="similarity">
    <text evidence="2">Belongs to the BBP/SF1 family.</text>
</comment>
<dbReference type="SUPFAM" id="SSF57756">
    <property type="entry name" value="Retrovirus zinc finger-like domains"/>
    <property type="match status" value="1"/>
</dbReference>
<dbReference type="OrthoDB" id="6777263at2759"/>
<feature type="region of interest" description="Disordered" evidence="11">
    <location>
        <begin position="69"/>
        <end position="88"/>
    </location>
</feature>
<dbReference type="Gene3D" id="6.10.140.1790">
    <property type="match status" value="1"/>
</dbReference>
<dbReference type="AlphaFoldDB" id="A0A9D4ZFN1"/>
<keyword evidence="5" id="KW-0863">Zinc-finger</keyword>
<evidence type="ECO:0000313" key="15">
    <source>
        <dbReference type="Proteomes" id="UP000886520"/>
    </source>
</evidence>
<evidence type="ECO:0000259" key="12">
    <source>
        <dbReference type="SMART" id="SM00322"/>
    </source>
</evidence>
<dbReference type="InterPro" id="IPR036875">
    <property type="entry name" value="Znf_CCHC_sf"/>
</dbReference>
<evidence type="ECO:0008006" key="16">
    <source>
        <dbReference type="Google" id="ProtNLM"/>
    </source>
</evidence>
<dbReference type="InterPro" id="IPR036612">
    <property type="entry name" value="KH_dom_type_1_sf"/>
</dbReference>
<keyword evidence="3" id="KW-0507">mRNA processing</keyword>
<dbReference type="SMART" id="SM00343">
    <property type="entry name" value="ZnF_C2HC"/>
    <property type="match status" value="2"/>
</dbReference>
<dbReference type="GO" id="GO:0008270">
    <property type="term" value="F:zinc ion binding"/>
    <property type="evidence" value="ECO:0007669"/>
    <property type="project" value="UniProtKB-KW"/>
</dbReference>
<dbReference type="PANTHER" id="PTHR11208">
    <property type="entry name" value="RNA-BINDING PROTEIN RELATED"/>
    <property type="match status" value="1"/>
</dbReference>
<evidence type="ECO:0000256" key="5">
    <source>
        <dbReference type="ARBA" id="ARBA00022771"/>
    </source>
</evidence>
<dbReference type="GO" id="GO:0008380">
    <property type="term" value="P:RNA splicing"/>
    <property type="evidence" value="ECO:0007669"/>
    <property type="project" value="UniProtKB-KW"/>
</dbReference>
<evidence type="ECO:0000256" key="7">
    <source>
        <dbReference type="ARBA" id="ARBA00022884"/>
    </source>
</evidence>
<feature type="region of interest" description="Disordered" evidence="11">
    <location>
        <begin position="175"/>
        <end position="200"/>
    </location>
</feature>
<dbReference type="Gene3D" id="4.10.60.10">
    <property type="entry name" value="Zinc finger, CCHC-type"/>
    <property type="match status" value="1"/>
</dbReference>
<gene>
    <name evidence="14" type="ORF">GOP47_0012398</name>
</gene>